<keyword evidence="3" id="KW-0805">Transcription regulation</keyword>
<protein>
    <submittedName>
        <fullName evidence="6">Sigma 54-interacting transcriptional regulator</fullName>
    </submittedName>
</protein>
<keyword evidence="4" id="KW-0804">Transcription</keyword>
<dbReference type="NCBIfam" id="TIGR00229">
    <property type="entry name" value="sensory_box"/>
    <property type="match status" value="1"/>
</dbReference>
<name>A0ABT2T9Z8_9FIRM</name>
<dbReference type="Pfam" id="PF00158">
    <property type="entry name" value="Sigma54_activat"/>
    <property type="match status" value="1"/>
</dbReference>
<dbReference type="InterPro" id="IPR027417">
    <property type="entry name" value="P-loop_NTPase"/>
</dbReference>
<dbReference type="PANTHER" id="PTHR32071">
    <property type="entry name" value="TRANSCRIPTIONAL REGULATORY PROTEIN"/>
    <property type="match status" value="1"/>
</dbReference>
<dbReference type="InterPro" id="IPR025943">
    <property type="entry name" value="Sigma_54_int_dom_ATP-bd_2"/>
</dbReference>
<dbReference type="SUPFAM" id="SSF55785">
    <property type="entry name" value="PYP-like sensor domain (PAS domain)"/>
    <property type="match status" value="1"/>
</dbReference>
<dbReference type="EMBL" id="JAOQJX010000006">
    <property type="protein sequence ID" value="MCU6747109.1"/>
    <property type="molecule type" value="Genomic_DNA"/>
</dbReference>
<dbReference type="PROSITE" id="PS00676">
    <property type="entry name" value="SIGMA54_INTERACT_2"/>
    <property type="match status" value="1"/>
</dbReference>
<dbReference type="CDD" id="cd00009">
    <property type="entry name" value="AAA"/>
    <property type="match status" value="1"/>
</dbReference>
<accession>A0ABT2T9Z8</accession>
<evidence type="ECO:0000313" key="7">
    <source>
        <dbReference type="Proteomes" id="UP001652394"/>
    </source>
</evidence>
<dbReference type="InterPro" id="IPR003593">
    <property type="entry name" value="AAA+_ATPase"/>
</dbReference>
<evidence type="ECO:0000256" key="4">
    <source>
        <dbReference type="ARBA" id="ARBA00023163"/>
    </source>
</evidence>
<proteinExistence type="predicted"/>
<evidence type="ECO:0000256" key="3">
    <source>
        <dbReference type="ARBA" id="ARBA00023015"/>
    </source>
</evidence>
<dbReference type="InterPro" id="IPR035965">
    <property type="entry name" value="PAS-like_dom_sf"/>
</dbReference>
<dbReference type="PRINTS" id="PR01590">
    <property type="entry name" value="HTHFIS"/>
</dbReference>
<evidence type="ECO:0000259" key="5">
    <source>
        <dbReference type="PROSITE" id="PS50045"/>
    </source>
</evidence>
<dbReference type="SUPFAM" id="SSF46689">
    <property type="entry name" value="Homeodomain-like"/>
    <property type="match status" value="1"/>
</dbReference>
<dbReference type="Gene3D" id="1.10.8.60">
    <property type="match status" value="1"/>
</dbReference>
<dbReference type="SUPFAM" id="SSF52540">
    <property type="entry name" value="P-loop containing nucleoside triphosphate hydrolases"/>
    <property type="match status" value="1"/>
</dbReference>
<dbReference type="Gene3D" id="3.40.50.10660">
    <property type="entry name" value="PrpR receptor domain-like"/>
    <property type="match status" value="1"/>
</dbReference>
<dbReference type="InterPro" id="IPR009057">
    <property type="entry name" value="Homeodomain-like_sf"/>
</dbReference>
<dbReference type="Gene3D" id="3.40.50.2300">
    <property type="match status" value="1"/>
</dbReference>
<keyword evidence="7" id="KW-1185">Reference proteome</keyword>
<dbReference type="Gene3D" id="1.10.10.60">
    <property type="entry name" value="Homeodomain-like"/>
    <property type="match status" value="1"/>
</dbReference>
<dbReference type="PROSITE" id="PS00675">
    <property type="entry name" value="SIGMA54_INTERACT_1"/>
    <property type="match status" value="1"/>
</dbReference>
<feature type="domain" description="Sigma-54 factor interaction" evidence="5">
    <location>
        <begin position="325"/>
        <end position="555"/>
    </location>
</feature>
<gene>
    <name evidence="6" type="ORF">OCV51_05505</name>
</gene>
<dbReference type="InterPro" id="IPR010524">
    <property type="entry name" value="Sig_transdc_resp-reg_PrpR_N"/>
</dbReference>
<dbReference type="PROSITE" id="PS50045">
    <property type="entry name" value="SIGMA54_INTERACT_4"/>
    <property type="match status" value="1"/>
</dbReference>
<keyword evidence="2" id="KW-0067">ATP-binding</keyword>
<evidence type="ECO:0000256" key="1">
    <source>
        <dbReference type="ARBA" id="ARBA00022741"/>
    </source>
</evidence>
<dbReference type="Gene3D" id="3.40.50.300">
    <property type="entry name" value="P-loop containing nucleotide triphosphate hydrolases"/>
    <property type="match status" value="1"/>
</dbReference>
<keyword evidence="1" id="KW-0547">Nucleotide-binding</keyword>
<dbReference type="InterPro" id="IPR002197">
    <property type="entry name" value="HTH_Fis"/>
</dbReference>
<dbReference type="InterPro" id="IPR058031">
    <property type="entry name" value="AAA_lid_NorR"/>
</dbReference>
<dbReference type="InterPro" id="IPR002078">
    <property type="entry name" value="Sigma_54_int"/>
</dbReference>
<dbReference type="Pfam" id="PF25601">
    <property type="entry name" value="AAA_lid_14"/>
    <property type="match status" value="1"/>
</dbReference>
<comment type="caution">
    <text evidence="6">The sequence shown here is derived from an EMBL/GenBank/DDBJ whole genome shotgun (WGS) entry which is preliminary data.</text>
</comment>
<dbReference type="RefSeq" id="WP_154821477.1">
    <property type="nucleotide sequence ID" value="NZ_JAOQJX010000006.1"/>
</dbReference>
<dbReference type="InterPro" id="IPR000014">
    <property type="entry name" value="PAS"/>
</dbReference>
<evidence type="ECO:0000313" key="6">
    <source>
        <dbReference type="EMBL" id="MCU6747109.1"/>
    </source>
</evidence>
<reference evidence="6 7" key="1">
    <citation type="journal article" date="2021" name="ISME Commun">
        <title>Automated analysis of genomic sequences facilitates high-throughput and comprehensive description of bacteria.</title>
        <authorList>
            <person name="Hitch T.C.A."/>
        </authorList>
    </citation>
    <scope>NUCLEOTIDE SEQUENCE [LARGE SCALE GENOMIC DNA]</scope>
    <source>
        <strain evidence="6 7">H2_18</strain>
    </source>
</reference>
<dbReference type="Pfam" id="PF06506">
    <property type="entry name" value="PrpR_N"/>
    <property type="match status" value="1"/>
</dbReference>
<sequence length="638" mass="72446">MNILLIVPYPKLEKTVRKIYEESFKRKNLQVDIRVLRDREVEEIDAGGRYDLLIGRGNTAAILKKKYPDKSILEIPITGYDIMRSILAAKSRFESKRIAIIVSSAYNHDENVLSMVFGSRITVRKVSDYSRTADLVDGLIQEGYDTVIGGYSVESAAKEKNIHALTVETGEEAVTQILNDAVNMTEVIQTEREKKTLYETITQSSKEGIIYVGRTGLIELVNQKMLQLGGNSKRMVNGEKLSEIYPFFREGCETVLQKGTALNNEIARTGSSVFSVDYMPVSVGNKVMGVVITCQNVKKIQQIESQLRKKLSEKGLVANYTFADIIRKSELMEKTIKNAEKYAQVSSSILIVGETGTGKELMAQSIHNASNRHDGPFVAVNCAALPENLLESELFGYVDGAFTGSRKGGKIGFFEQAHTGTLFLDEISELPLSFQGKFLRALQEKQIRRIGDDKVVNVNVRIIAATNRNLALMVKEKKFRQDLLYRLDVLKIYIPPLRERKEDILPLFYSFIQKYNKKFDKEIRFCTKEAKHLLESYAFEGNIRELRNLAERIAVICEEEQITEYMVKTALYPEDIFAVQEHLSQKEKVDPYVQKEMSEQEKIAQALHISGGKKKDAAALLGMDRTTLWRKMKFYHME</sequence>
<organism evidence="6 7">
    <name type="scientific">Faecalicatena acetigenes</name>
    <dbReference type="NCBI Taxonomy" id="2981790"/>
    <lineage>
        <taxon>Bacteria</taxon>
        <taxon>Bacillati</taxon>
        <taxon>Bacillota</taxon>
        <taxon>Clostridia</taxon>
        <taxon>Lachnospirales</taxon>
        <taxon>Lachnospiraceae</taxon>
        <taxon>Faecalicatena</taxon>
    </lineage>
</organism>
<evidence type="ECO:0000256" key="2">
    <source>
        <dbReference type="ARBA" id="ARBA00022840"/>
    </source>
</evidence>
<dbReference type="SUPFAM" id="SSF159800">
    <property type="entry name" value="PrpR receptor domain-like"/>
    <property type="match status" value="1"/>
</dbReference>
<dbReference type="InterPro" id="IPR025662">
    <property type="entry name" value="Sigma_54_int_dom_ATP-bd_1"/>
</dbReference>
<dbReference type="Gene3D" id="3.30.450.20">
    <property type="entry name" value="PAS domain"/>
    <property type="match status" value="1"/>
</dbReference>
<dbReference type="Proteomes" id="UP001652394">
    <property type="component" value="Unassembled WGS sequence"/>
</dbReference>
<dbReference type="PANTHER" id="PTHR32071:SF57">
    <property type="entry name" value="C4-DICARBOXYLATE TRANSPORT TRANSCRIPTIONAL REGULATORY PROTEIN DCTD"/>
    <property type="match status" value="1"/>
</dbReference>
<dbReference type="Pfam" id="PF02954">
    <property type="entry name" value="HTH_8"/>
    <property type="match status" value="1"/>
</dbReference>
<dbReference type="SMART" id="SM00382">
    <property type="entry name" value="AAA"/>
    <property type="match status" value="1"/>
</dbReference>